<name>A0ABR4KVK4_9EURO</name>
<evidence type="ECO:0000313" key="6">
    <source>
        <dbReference type="EMBL" id="KAL2855268.1"/>
    </source>
</evidence>
<feature type="domain" description="FAD-dependent oxidoreductase 2 FAD-binding" evidence="5">
    <location>
        <begin position="46"/>
        <end position="572"/>
    </location>
</feature>
<dbReference type="Proteomes" id="UP001610444">
    <property type="component" value="Unassembled WGS sequence"/>
</dbReference>
<evidence type="ECO:0000256" key="1">
    <source>
        <dbReference type="ARBA" id="ARBA00001974"/>
    </source>
</evidence>
<proteinExistence type="predicted"/>
<evidence type="ECO:0000313" key="7">
    <source>
        <dbReference type="Proteomes" id="UP001610444"/>
    </source>
</evidence>
<dbReference type="PANTHER" id="PTHR43400:SF10">
    <property type="entry name" value="3-OXOSTEROID 1-DEHYDROGENASE"/>
    <property type="match status" value="1"/>
</dbReference>
<dbReference type="InterPro" id="IPR050315">
    <property type="entry name" value="FAD-oxidoreductase_2"/>
</dbReference>
<dbReference type="Gene3D" id="3.50.50.60">
    <property type="entry name" value="FAD/NAD(P)-binding domain"/>
    <property type="match status" value="2"/>
</dbReference>
<protein>
    <submittedName>
        <fullName evidence="6">FAD binding domain-containing protein</fullName>
    </submittedName>
</protein>
<keyword evidence="7" id="KW-1185">Reference proteome</keyword>
<dbReference type="Pfam" id="PF00890">
    <property type="entry name" value="FAD_binding_2"/>
    <property type="match status" value="1"/>
</dbReference>
<keyword evidence="4" id="KW-0560">Oxidoreductase</keyword>
<evidence type="ECO:0000256" key="2">
    <source>
        <dbReference type="ARBA" id="ARBA00022630"/>
    </source>
</evidence>
<dbReference type="InterPro" id="IPR003953">
    <property type="entry name" value="FAD-dep_OxRdtase_2_FAD-bd"/>
</dbReference>
<comment type="caution">
    <text evidence="6">The sequence shown here is derived from an EMBL/GenBank/DDBJ whole genome shotgun (WGS) entry which is preliminary data.</text>
</comment>
<dbReference type="GeneID" id="98157957"/>
<accession>A0ABR4KVK4</accession>
<sequence length="591" mass="63498">MTGTGPGIGAMRDPKVVLNNGDDIRVQIEKIGTLINTIGNEGREFDVIVVGSGCSGLTTAFVAAKHGLRVLVVEKTRWFGGTTAFSGGGAWIPANKHQPSIQIEDSTTEADKYLRNVLGPLYSQDRIAAFLKSGPEMVEWMEAHSKVAFKPVPLPDYHVSTPGASVGRTLLTKEFDGRVLGKLIKDVRYPLQGLSAFGTMQVDPTALPKLTNPFGSIANLGYSIQIVSRYIRDLIAWGKGTAMANGNALVGRLLASLQREGVQLWNNSAALETILEHGRVTGLKVLHGGHTISLRVTKGVVLASGGFGRSPEAQEYLPHEWTASAPGSTGDGKRIGLQSGGALAPKNPMNGIFAPISLLKVPGKPIRRYPHFAIDRSKPGSLIVGPDGKRFENESAPYQEFVSTMDRKGIQEAFYIGDRTHLRKYGMGMALPWPYPIWQLLRRGYLEHAPTISALADKIGVPRVNLERTIEQFNSFAATGNDLEYSRGGNAYDRFYGDSSVKPNPNLGACQRGPFYALRIYPGNVSTLFGLATDVDAQVLDSKGHPIAGLYAVGCDQNSVFGGAYPGGGSSIGPGMTFGYRAGLSLVRSKQ</sequence>
<dbReference type="SUPFAM" id="SSF51905">
    <property type="entry name" value="FAD/NAD(P)-binding domain"/>
    <property type="match status" value="1"/>
</dbReference>
<keyword evidence="2" id="KW-0285">Flavoprotein</keyword>
<comment type="cofactor">
    <cofactor evidence="1">
        <name>FAD</name>
        <dbReference type="ChEBI" id="CHEBI:57692"/>
    </cofactor>
</comment>
<dbReference type="EMBL" id="JBFXLR010000010">
    <property type="protein sequence ID" value="KAL2855268.1"/>
    <property type="molecule type" value="Genomic_DNA"/>
</dbReference>
<evidence type="ECO:0000256" key="4">
    <source>
        <dbReference type="ARBA" id="ARBA00023002"/>
    </source>
</evidence>
<gene>
    <name evidence="6" type="ORF">BJX68DRAFT_253839</name>
</gene>
<dbReference type="RefSeq" id="XP_070901924.1">
    <property type="nucleotide sequence ID" value="XM_071042793.1"/>
</dbReference>
<dbReference type="SUPFAM" id="SSF56425">
    <property type="entry name" value="Succinate dehydrogenase/fumarate reductase flavoprotein, catalytic domain"/>
    <property type="match status" value="1"/>
</dbReference>
<dbReference type="InterPro" id="IPR027477">
    <property type="entry name" value="Succ_DH/fumarate_Rdtase_cat_sf"/>
</dbReference>
<organism evidence="6 7">
    <name type="scientific">Aspergillus pseudodeflectus</name>
    <dbReference type="NCBI Taxonomy" id="176178"/>
    <lineage>
        <taxon>Eukaryota</taxon>
        <taxon>Fungi</taxon>
        <taxon>Dikarya</taxon>
        <taxon>Ascomycota</taxon>
        <taxon>Pezizomycotina</taxon>
        <taxon>Eurotiomycetes</taxon>
        <taxon>Eurotiomycetidae</taxon>
        <taxon>Eurotiales</taxon>
        <taxon>Aspergillaceae</taxon>
        <taxon>Aspergillus</taxon>
        <taxon>Aspergillus subgen. Nidulantes</taxon>
    </lineage>
</organism>
<reference evidence="6 7" key="1">
    <citation type="submission" date="2024-07" db="EMBL/GenBank/DDBJ databases">
        <title>Section-level genome sequencing and comparative genomics of Aspergillus sections Usti and Cavernicolus.</title>
        <authorList>
            <consortium name="Lawrence Berkeley National Laboratory"/>
            <person name="Nybo J.L."/>
            <person name="Vesth T.C."/>
            <person name="Theobald S."/>
            <person name="Frisvad J.C."/>
            <person name="Larsen T.O."/>
            <person name="Kjaerboelling I."/>
            <person name="Rothschild-Mancinelli K."/>
            <person name="Lyhne E.K."/>
            <person name="Kogle M.E."/>
            <person name="Barry K."/>
            <person name="Clum A."/>
            <person name="Na H."/>
            <person name="Ledsgaard L."/>
            <person name="Lin J."/>
            <person name="Lipzen A."/>
            <person name="Kuo A."/>
            <person name="Riley R."/>
            <person name="Mondo S."/>
            <person name="LaButti K."/>
            <person name="Haridas S."/>
            <person name="Pangalinan J."/>
            <person name="Salamov A.A."/>
            <person name="Simmons B.A."/>
            <person name="Magnuson J.K."/>
            <person name="Chen J."/>
            <person name="Drula E."/>
            <person name="Henrissat B."/>
            <person name="Wiebenga A."/>
            <person name="Lubbers R.J."/>
            <person name="Gomes A.C."/>
            <person name="Macurrencykelacurrency M.R."/>
            <person name="Stajich J."/>
            <person name="Grigoriev I.V."/>
            <person name="Mortensen U.H."/>
            <person name="De vries R.P."/>
            <person name="Baker S.E."/>
            <person name="Andersen M.R."/>
        </authorList>
    </citation>
    <scope>NUCLEOTIDE SEQUENCE [LARGE SCALE GENOMIC DNA]</scope>
    <source>
        <strain evidence="6 7">CBS 756.74</strain>
    </source>
</reference>
<dbReference type="PRINTS" id="PR00411">
    <property type="entry name" value="PNDRDTASEI"/>
</dbReference>
<dbReference type="InterPro" id="IPR036188">
    <property type="entry name" value="FAD/NAD-bd_sf"/>
</dbReference>
<dbReference type="PANTHER" id="PTHR43400">
    <property type="entry name" value="FUMARATE REDUCTASE"/>
    <property type="match status" value="1"/>
</dbReference>
<keyword evidence="3" id="KW-0274">FAD</keyword>
<evidence type="ECO:0000259" key="5">
    <source>
        <dbReference type="Pfam" id="PF00890"/>
    </source>
</evidence>
<evidence type="ECO:0000256" key="3">
    <source>
        <dbReference type="ARBA" id="ARBA00022827"/>
    </source>
</evidence>